<accession>A0A1B6DEG4</accession>
<dbReference type="FunFam" id="3.40.50.1010:FF:000009">
    <property type="entry name" value="Constitutive coactivator of PPAR-gamma-like protein 1"/>
    <property type="match status" value="1"/>
</dbReference>
<dbReference type="CDD" id="cd18672">
    <property type="entry name" value="PIN_FAM120B-like"/>
    <property type="match status" value="1"/>
</dbReference>
<feature type="compositionally biased region" description="Basic and acidic residues" evidence="2">
    <location>
        <begin position="454"/>
        <end position="468"/>
    </location>
</feature>
<protein>
    <recommendedName>
        <fullName evidence="9">Constitutive coactivator of PPAR-gamma-like protein 1 homolog</fullName>
    </recommendedName>
</protein>
<dbReference type="EMBL" id="GEDC01022805">
    <property type="protein sequence ID" value="JAS14493.1"/>
    <property type="molecule type" value="Transcribed_RNA"/>
</dbReference>
<dbReference type="GO" id="GO:0005634">
    <property type="term" value="C:nucleus"/>
    <property type="evidence" value="ECO:0007669"/>
    <property type="project" value="TreeGrafter"/>
</dbReference>
<feature type="region of interest" description="Disordered" evidence="2">
    <location>
        <begin position="339"/>
        <end position="359"/>
    </location>
</feature>
<dbReference type="SUPFAM" id="SSF88723">
    <property type="entry name" value="PIN domain-like"/>
    <property type="match status" value="1"/>
</dbReference>
<feature type="region of interest" description="Disordered" evidence="2">
    <location>
        <begin position="436"/>
        <end position="471"/>
    </location>
</feature>
<gene>
    <name evidence="8" type="ORF">g.38091</name>
    <name evidence="3" type="ORF">g.38092</name>
    <name evidence="5" type="ORF">g.38094</name>
    <name evidence="6" type="ORF">g.38095</name>
    <name evidence="7" type="ORF">g.38099</name>
    <name evidence="4" type="ORF">g.38101</name>
</gene>
<feature type="compositionally biased region" description="Low complexity" evidence="2">
    <location>
        <begin position="436"/>
        <end position="448"/>
    </location>
</feature>
<evidence type="ECO:0000256" key="1">
    <source>
        <dbReference type="ARBA" id="ARBA00009495"/>
    </source>
</evidence>
<evidence type="ECO:0000313" key="6">
    <source>
        <dbReference type="EMBL" id="JAS20540.1"/>
    </source>
</evidence>
<dbReference type="EMBL" id="GEDC01031325">
    <property type="protein sequence ID" value="JAS05973.1"/>
    <property type="molecule type" value="Transcribed_RNA"/>
</dbReference>
<feature type="region of interest" description="Disordered" evidence="2">
    <location>
        <begin position="889"/>
        <end position="945"/>
    </location>
</feature>
<dbReference type="PANTHER" id="PTHR15976">
    <property type="entry name" value="CONSTITUTIVE COACTIVATOR OF PEROXISOME PROLIFERATOR-ACTIVATED RECEPTOR GAMMA"/>
    <property type="match status" value="1"/>
</dbReference>
<dbReference type="PANTHER" id="PTHR15976:SF16">
    <property type="entry name" value="ASTEROID DOMAIN-CONTAINING PROTEIN"/>
    <property type="match status" value="1"/>
</dbReference>
<feature type="compositionally biased region" description="Polar residues" evidence="2">
    <location>
        <begin position="893"/>
        <end position="904"/>
    </location>
</feature>
<comment type="similarity">
    <text evidence="1">Belongs to the constitutive coactivator of PPAR-gamma family.</text>
</comment>
<dbReference type="EMBL" id="GEDC01028651">
    <property type="protein sequence ID" value="JAS08647.1"/>
    <property type="molecule type" value="Transcribed_RNA"/>
</dbReference>
<evidence type="ECO:0000256" key="2">
    <source>
        <dbReference type="SAM" id="MobiDB-lite"/>
    </source>
</evidence>
<organism evidence="7">
    <name type="scientific">Clastoptera arizonana</name>
    <name type="common">Arizona spittle bug</name>
    <dbReference type="NCBI Taxonomy" id="38151"/>
    <lineage>
        <taxon>Eukaryota</taxon>
        <taxon>Metazoa</taxon>
        <taxon>Ecdysozoa</taxon>
        <taxon>Arthropoda</taxon>
        <taxon>Hexapoda</taxon>
        <taxon>Insecta</taxon>
        <taxon>Pterygota</taxon>
        <taxon>Neoptera</taxon>
        <taxon>Paraneoptera</taxon>
        <taxon>Hemiptera</taxon>
        <taxon>Auchenorrhyncha</taxon>
        <taxon>Cercopoidea</taxon>
        <taxon>Clastopteridae</taxon>
        <taxon>Clastoptera</taxon>
    </lineage>
</organism>
<dbReference type="Gene3D" id="3.40.50.1010">
    <property type="entry name" value="5'-nuclease"/>
    <property type="match status" value="1"/>
</dbReference>
<dbReference type="InterPro" id="IPR029060">
    <property type="entry name" value="PIN-like_dom_sf"/>
</dbReference>
<evidence type="ECO:0000313" key="8">
    <source>
        <dbReference type="EMBL" id="JAS31362.1"/>
    </source>
</evidence>
<dbReference type="EMBL" id="GEDC01016758">
    <property type="protein sequence ID" value="JAS20540.1"/>
    <property type="molecule type" value="Transcribed_RNA"/>
</dbReference>
<evidence type="ECO:0000313" key="3">
    <source>
        <dbReference type="EMBL" id="JAS05973.1"/>
    </source>
</evidence>
<dbReference type="EMBL" id="GEDC01013214">
    <property type="protein sequence ID" value="JAS24084.1"/>
    <property type="molecule type" value="Transcribed_RNA"/>
</dbReference>
<proteinExistence type="inferred from homology"/>
<name>A0A1B6DEG4_9HEMI</name>
<evidence type="ECO:0008006" key="9">
    <source>
        <dbReference type="Google" id="ProtNLM"/>
    </source>
</evidence>
<sequence length="1044" mass="115314">MGIQDLQSFLEGGSVPESCVGVDLVRISRSISTRLSKQSQKRGSNTLSKFSVVVDGECCLDRLYGGYFSDWACGGQWNRMVAFLVEFVNSLQKSNIDLVVFFNGCTEPQRMEEWIMLQQKTRLKVNQVLKHITTKGTPPPKVWWTSPVCLRTALRMVLRHLQVSVVCTMDDHKQEVIAYCRENNFHGLIADDAEYAAFDPPRYFSARQLKLTYKGSLESKEYILSELIKGLAITPDRLCILAALLGNYILPENDLGDVYKKAGIIQPPGKIPVEELVKGIANLVKNLPSVDNLDTTAEFILGSASDPRVAKLKQSIQYYLDGTKDGFLKYRPATKGKVGNNKFGKNKDFDKNAGVSSQDELLLEEPDLDTSKFASETPESELSSLQKYNEATASLTNPDIVINEPKIKDIQELDSAASDIPPLVTINGRHNNLLISTSSSSSSSNATSPARITPETKKSKPKSVDKTSKIPLVLPPVPPEVMCTVSERHNKGLMSPFINQILTQGEIKLPVVMEDENHKEIPSIHHFYRPIRQMVYAILFNLHHHSYMATKNKEKGEVKPPPDVKIREWVWTKSNPYQKPDIVKAEQIGWGVPTIQRLWFGTTIDDKRRRLRAYLTCMRSDNPLMLNPDYVPQHLLIMATVLRYMMIFPDKKVLRKPELDAFITTAIMPELMNTEHNQELQLSVVSSRGVQLATLFMQGVETALLVNDACGAPVPWLMCCPWLFFDGKLFHHQLARTATVKNIMELCDHRIRMVMKVERMRQAVLEGLNVQFARPPLPVTNYLGPRGIPNIVPPTIIPSGLVGNPAHQAPARNLPIGRGALAHRGLPRRNIPTNSGGRLEIAGVVVGSWGPNYGLTPPIGVGRSVLIPPQVTSVGGMGGYGGGNSVFRGSGRPSFNTRGGNTMKNKGRGFKMQQMTSKKRIVPGPGRKESIKRGPKGRGATVINPSTGETVLASDILEDKKKILTNKEGEKRNVGRLSSGIPGSNLMNGGSGDAKLDVFEESQCGQFEDAEIFKDTLTGLNGEGDAKMGVQEILAAAAALKSDN</sequence>
<reference evidence="7" key="1">
    <citation type="submission" date="2015-12" db="EMBL/GenBank/DDBJ databases">
        <title>De novo transcriptome assembly of four potential Pierce s Disease insect vectors from Arizona vineyards.</title>
        <authorList>
            <person name="Tassone E.E."/>
        </authorList>
    </citation>
    <scope>NUCLEOTIDE SEQUENCE</scope>
</reference>
<dbReference type="InterPro" id="IPR026784">
    <property type="entry name" value="Coact_PPARg"/>
</dbReference>
<dbReference type="EMBL" id="GEDC01005936">
    <property type="protein sequence ID" value="JAS31362.1"/>
    <property type="molecule type" value="Transcribed_RNA"/>
</dbReference>
<evidence type="ECO:0000313" key="5">
    <source>
        <dbReference type="EMBL" id="JAS14493.1"/>
    </source>
</evidence>
<evidence type="ECO:0000313" key="7">
    <source>
        <dbReference type="EMBL" id="JAS24084.1"/>
    </source>
</evidence>
<evidence type="ECO:0000313" key="4">
    <source>
        <dbReference type="EMBL" id="JAS08647.1"/>
    </source>
</evidence>
<dbReference type="AlphaFoldDB" id="A0A1B6DEG4"/>